<proteinExistence type="predicted"/>
<gene>
    <name evidence="2" type="ORF">CMV_011745</name>
</gene>
<feature type="region of interest" description="Disordered" evidence="1">
    <location>
        <begin position="1"/>
        <end position="23"/>
    </location>
</feature>
<protein>
    <submittedName>
        <fullName evidence="2">Uncharacterized protein</fullName>
    </submittedName>
</protein>
<evidence type="ECO:0000313" key="3">
    <source>
        <dbReference type="Proteomes" id="UP000737018"/>
    </source>
</evidence>
<dbReference type="AlphaFoldDB" id="A0A8J4RAJ4"/>
<organism evidence="2 3">
    <name type="scientific">Castanea mollissima</name>
    <name type="common">Chinese chestnut</name>
    <dbReference type="NCBI Taxonomy" id="60419"/>
    <lineage>
        <taxon>Eukaryota</taxon>
        <taxon>Viridiplantae</taxon>
        <taxon>Streptophyta</taxon>
        <taxon>Embryophyta</taxon>
        <taxon>Tracheophyta</taxon>
        <taxon>Spermatophyta</taxon>
        <taxon>Magnoliopsida</taxon>
        <taxon>eudicotyledons</taxon>
        <taxon>Gunneridae</taxon>
        <taxon>Pentapetalae</taxon>
        <taxon>rosids</taxon>
        <taxon>fabids</taxon>
        <taxon>Fagales</taxon>
        <taxon>Fagaceae</taxon>
        <taxon>Castanea</taxon>
    </lineage>
</organism>
<evidence type="ECO:0000256" key="1">
    <source>
        <dbReference type="SAM" id="MobiDB-lite"/>
    </source>
</evidence>
<keyword evidence="3" id="KW-1185">Reference proteome</keyword>
<name>A0A8J4RAJ4_9ROSI</name>
<dbReference type="Proteomes" id="UP000737018">
    <property type="component" value="Unassembled WGS sequence"/>
</dbReference>
<dbReference type="EMBL" id="JRKL02001452">
    <property type="protein sequence ID" value="KAF3963909.1"/>
    <property type="molecule type" value="Genomic_DNA"/>
</dbReference>
<comment type="caution">
    <text evidence="2">The sequence shown here is derived from an EMBL/GenBank/DDBJ whole genome shotgun (WGS) entry which is preliminary data.</text>
</comment>
<sequence length="134" mass="15056">MNQAVSEIPVPATTTDGGSLSGAVEKTDDRVVTDDVRDVDLTELSYSRSHVDTIITDVGGALCFTGFYDQPDSSKHKEKHWLLPLRLRCFLRVLQKCTRKPFGFEMAWLSNPSCEALIEEDIKNFRLLITLPIL</sequence>
<reference evidence="2" key="1">
    <citation type="submission" date="2020-03" db="EMBL/GenBank/DDBJ databases">
        <title>Castanea mollissima Vanexum genome sequencing.</title>
        <authorList>
            <person name="Staton M."/>
        </authorList>
    </citation>
    <scope>NUCLEOTIDE SEQUENCE</scope>
    <source>
        <tissue evidence="2">Leaf</tissue>
    </source>
</reference>
<evidence type="ECO:0000313" key="2">
    <source>
        <dbReference type="EMBL" id="KAF3963909.1"/>
    </source>
</evidence>
<accession>A0A8J4RAJ4</accession>
<dbReference type="OrthoDB" id="10410978at2759"/>